<keyword evidence="2" id="KW-1185">Reference proteome</keyword>
<dbReference type="Proteomes" id="UP000186336">
    <property type="component" value="Chromosome"/>
</dbReference>
<dbReference type="OrthoDB" id="7204167at2"/>
<dbReference type="EMBL" id="CP019312">
    <property type="protein sequence ID" value="APX12659.1"/>
    <property type="molecule type" value="Genomic_DNA"/>
</dbReference>
<evidence type="ECO:0000313" key="1">
    <source>
        <dbReference type="EMBL" id="APX12659.1"/>
    </source>
</evidence>
<proteinExistence type="predicted"/>
<gene>
    <name evidence="1" type="ORF">BWR18_13925</name>
</gene>
<sequence length="138" mass="15708">MITGFQMQQKVLFKHCDPAGIVFFPRYYEMINDCVETFFDTALGMPFERFHPHRAVPTAAIETRFIAPSRHGDLLDFRLVTAAVGRTSWTYRMTGACQTQPRFETSATLVHVDANGTPTPWPDALRQKLTAYEAHNDP</sequence>
<dbReference type="Pfam" id="PF13279">
    <property type="entry name" value="4HBT_2"/>
    <property type="match status" value="1"/>
</dbReference>
<dbReference type="AlphaFoldDB" id="A0A1P8MXL8"/>
<organism evidence="1 2">
    <name type="scientific">Tateyamaria omphalii</name>
    <dbReference type="NCBI Taxonomy" id="299262"/>
    <lineage>
        <taxon>Bacteria</taxon>
        <taxon>Pseudomonadati</taxon>
        <taxon>Pseudomonadota</taxon>
        <taxon>Alphaproteobacteria</taxon>
        <taxon>Rhodobacterales</taxon>
        <taxon>Roseobacteraceae</taxon>
        <taxon>Tateyamaria</taxon>
    </lineage>
</organism>
<name>A0A1P8MXL8_9RHOB</name>
<dbReference type="RefSeq" id="WP_076629084.1">
    <property type="nucleotide sequence ID" value="NZ_CP019312.1"/>
</dbReference>
<dbReference type="CDD" id="cd00586">
    <property type="entry name" value="4HBT"/>
    <property type="match status" value="1"/>
</dbReference>
<dbReference type="KEGG" id="tom:BWR18_13925"/>
<reference evidence="1 2" key="1">
    <citation type="submission" date="2017-01" db="EMBL/GenBank/DDBJ databases">
        <title>Complete genome of Tateyamaria omphalii DOK1-4 isolated from seawater in Dokdo.</title>
        <authorList>
            <person name="Kim J.H."/>
            <person name="Chi W.-J."/>
        </authorList>
    </citation>
    <scope>NUCLEOTIDE SEQUENCE [LARGE SCALE GENOMIC DNA]</scope>
    <source>
        <strain evidence="1 2">DOK1-4</strain>
    </source>
</reference>
<dbReference type="SUPFAM" id="SSF54637">
    <property type="entry name" value="Thioesterase/thiol ester dehydrase-isomerase"/>
    <property type="match status" value="1"/>
</dbReference>
<evidence type="ECO:0000313" key="2">
    <source>
        <dbReference type="Proteomes" id="UP000186336"/>
    </source>
</evidence>
<dbReference type="InterPro" id="IPR029069">
    <property type="entry name" value="HotDog_dom_sf"/>
</dbReference>
<accession>A0A1P8MXL8</accession>
<dbReference type="Gene3D" id="3.10.129.10">
    <property type="entry name" value="Hotdog Thioesterase"/>
    <property type="match status" value="1"/>
</dbReference>
<dbReference type="STRING" id="299262.BWR18_13925"/>
<protein>
    <submittedName>
        <fullName evidence="1">Thioesterase</fullName>
    </submittedName>
</protein>